<dbReference type="PANTHER" id="PTHR23188:SF12">
    <property type="entry name" value="RNA POLYMERASE II-ASSOCIATED FACTOR 1 HOMOLOG"/>
    <property type="match status" value="1"/>
</dbReference>
<accession>A0A915LR64</accession>
<feature type="region of interest" description="Disordered" evidence="5">
    <location>
        <begin position="151"/>
        <end position="188"/>
    </location>
</feature>
<organism evidence="6 7">
    <name type="scientific">Meloidogyne javanica</name>
    <name type="common">Root-knot nematode worm</name>
    <dbReference type="NCBI Taxonomy" id="6303"/>
    <lineage>
        <taxon>Eukaryota</taxon>
        <taxon>Metazoa</taxon>
        <taxon>Ecdysozoa</taxon>
        <taxon>Nematoda</taxon>
        <taxon>Chromadorea</taxon>
        <taxon>Rhabditida</taxon>
        <taxon>Tylenchina</taxon>
        <taxon>Tylenchomorpha</taxon>
        <taxon>Tylenchoidea</taxon>
        <taxon>Meloidogynidae</taxon>
        <taxon>Meloidogyninae</taxon>
        <taxon>Meloidogyne</taxon>
        <taxon>Meloidogyne incognita group</taxon>
    </lineage>
</organism>
<evidence type="ECO:0000256" key="2">
    <source>
        <dbReference type="ARBA" id="ARBA00007560"/>
    </source>
</evidence>
<name>A0A915LR64_MELJA</name>
<evidence type="ECO:0000313" key="7">
    <source>
        <dbReference type="WBParaSite" id="scaffold14648_cov145.g17551"/>
    </source>
</evidence>
<keyword evidence="4" id="KW-0539">Nucleus</keyword>
<comment type="subcellular location">
    <subcellularLocation>
        <location evidence="1">Nucleus</location>
    </subcellularLocation>
</comment>
<proteinExistence type="inferred from homology"/>
<dbReference type="InterPro" id="IPR007133">
    <property type="entry name" value="RNA_pol_II-assoc_Paf1"/>
</dbReference>
<evidence type="ECO:0000256" key="4">
    <source>
        <dbReference type="ARBA" id="ARBA00023242"/>
    </source>
</evidence>
<comment type="similarity">
    <text evidence="2">Belongs to the PAF1 family.</text>
</comment>
<dbReference type="AlphaFoldDB" id="A0A915LR64"/>
<dbReference type="Proteomes" id="UP000887561">
    <property type="component" value="Unplaced"/>
</dbReference>
<dbReference type="GO" id="GO:0000993">
    <property type="term" value="F:RNA polymerase II complex binding"/>
    <property type="evidence" value="ECO:0007669"/>
    <property type="project" value="TreeGrafter"/>
</dbReference>
<protein>
    <recommendedName>
        <fullName evidence="3">RNA polymerase II-associated factor 1 homolog</fullName>
    </recommendedName>
</protein>
<keyword evidence="6" id="KW-1185">Reference proteome</keyword>
<evidence type="ECO:0000256" key="5">
    <source>
        <dbReference type="SAM" id="MobiDB-lite"/>
    </source>
</evidence>
<sequence>LWKFPFAQVLFDADPLPYCKNHRQEKLTLSILRGMADSEGNQFVGYFSPFDEALEQRLADDKKEIGSYKEDFEYQHKLEREYNWSVQNKATKGYEQENYFMVLRGSTFYYNELETRVKLARRVKGSNTSTSNNTILSVTNRMLDSKELSQMQVVQQAEVEEAEEVGATTESSEEESSTSSDSSDKDEE</sequence>
<dbReference type="GO" id="GO:0006368">
    <property type="term" value="P:transcription elongation by RNA polymerase II"/>
    <property type="evidence" value="ECO:0007669"/>
    <property type="project" value="InterPro"/>
</dbReference>
<dbReference type="GO" id="GO:0003682">
    <property type="term" value="F:chromatin binding"/>
    <property type="evidence" value="ECO:0007669"/>
    <property type="project" value="TreeGrafter"/>
</dbReference>
<evidence type="ECO:0000256" key="3">
    <source>
        <dbReference type="ARBA" id="ARBA00020462"/>
    </source>
</evidence>
<evidence type="ECO:0000256" key="1">
    <source>
        <dbReference type="ARBA" id="ARBA00004123"/>
    </source>
</evidence>
<dbReference type="WBParaSite" id="scaffold14648_cov145.g17551">
    <property type="protein sequence ID" value="scaffold14648_cov145.g17551"/>
    <property type="gene ID" value="scaffold14648_cov145.g17551"/>
</dbReference>
<dbReference type="GO" id="GO:0016593">
    <property type="term" value="C:Cdc73/Paf1 complex"/>
    <property type="evidence" value="ECO:0007669"/>
    <property type="project" value="InterPro"/>
</dbReference>
<dbReference type="Pfam" id="PF03985">
    <property type="entry name" value="Paf1"/>
    <property type="match status" value="1"/>
</dbReference>
<evidence type="ECO:0000313" key="6">
    <source>
        <dbReference type="Proteomes" id="UP000887561"/>
    </source>
</evidence>
<dbReference type="PANTHER" id="PTHR23188">
    <property type="entry name" value="RNA POLYMERASE II-ASSOCIATED FACTOR 1 HOMOLOG"/>
    <property type="match status" value="1"/>
</dbReference>
<reference evidence="7" key="1">
    <citation type="submission" date="2022-11" db="UniProtKB">
        <authorList>
            <consortium name="WormBaseParasite"/>
        </authorList>
    </citation>
    <scope>IDENTIFICATION</scope>
</reference>